<dbReference type="GO" id="GO:0050660">
    <property type="term" value="F:flavin adenine dinucleotide binding"/>
    <property type="evidence" value="ECO:0007669"/>
    <property type="project" value="InterPro"/>
</dbReference>
<dbReference type="InterPro" id="IPR005170">
    <property type="entry name" value="Transptr-assoc_dom"/>
</dbReference>
<dbReference type="RefSeq" id="WP_106691429.1">
    <property type="nucleotide sequence ID" value="NZ_PXNQ02000006.1"/>
</dbReference>
<organism evidence="2 3">
    <name type="scientific">Paracoccus methylarcula</name>
    <dbReference type="NCBI Taxonomy" id="72022"/>
    <lineage>
        <taxon>Bacteria</taxon>
        <taxon>Pseudomonadati</taxon>
        <taxon>Pseudomonadota</taxon>
        <taxon>Alphaproteobacteria</taxon>
        <taxon>Rhodobacterales</taxon>
        <taxon>Paracoccaceae</taxon>
        <taxon>Paracoccus</taxon>
    </lineage>
</organism>
<dbReference type="SUPFAM" id="SSF56176">
    <property type="entry name" value="FAD-binding/transporter-associated domain-like"/>
    <property type="match status" value="1"/>
</dbReference>
<dbReference type="Pfam" id="PF03471">
    <property type="entry name" value="CorC_HlyC"/>
    <property type="match status" value="1"/>
</dbReference>
<evidence type="ECO:0000313" key="2">
    <source>
        <dbReference type="EMBL" id="RNF34385.1"/>
    </source>
</evidence>
<accession>A0A3R7NBT2</accession>
<name>A0A3R7NBT2_9RHOB</name>
<comment type="caution">
    <text evidence="2">The sequence shown here is derived from an EMBL/GenBank/DDBJ whole genome shotgun (WGS) entry which is preliminary data.</text>
</comment>
<keyword evidence="3" id="KW-1185">Reference proteome</keyword>
<feature type="domain" description="Transporter-associated" evidence="1">
    <location>
        <begin position="7"/>
        <end position="53"/>
    </location>
</feature>
<evidence type="ECO:0000259" key="1">
    <source>
        <dbReference type="Pfam" id="PF03471"/>
    </source>
</evidence>
<protein>
    <recommendedName>
        <fullName evidence="1">Transporter-associated domain-containing protein</fullName>
    </recommendedName>
</protein>
<dbReference type="OrthoDB" id="9805314at2"/>
<reference evidence="2" key="1">
    <citation type="submission" date="2018-05" db="EMBL/GenBank/DDBJ databases">
        <title>Reclassification of Methylarcula marina and Methylarcula terricola as Paracoccus methylarcula sp.nov., comb.nov. and Paracoccus terricola comb.nov.</title>
        <authorList>
            <person name="Shmareva M.N."/>
            <person name="Doronina N.V."/>
            <person name="Vasilenko O.V."/>
            <person name="Tarlachkov S.V."/>
            <person name="Trotsenko Y.A."/>
        </authorList>
    </citation>
    <scope>NUCLEOTIDE SEQUENCE [LARGE SCALE GENOMIC DNA]</scope>
    <source>
        <strain evidence="2">VKM B-2159</strain>
    </source>
</reference>
<dbReference type="Gene3D" id="3.30.465.10">
    <property type="match status" value="1"/>
</dbReference>
<evidence type="ECO:0000313" key="3">
    <source>
        <dbReference type="Proteomes" id="UP000238137"/>
    </source>
</evidence>
<sequence>MGFDGDHDQETVVGLAVEKMGILLQPGEHFELGGWWIEVVYVNNRRIDKLLVRCLHNPA</sequence>
<dbReference type="EMBL" id="PXNQ02000006">
    <property type="protein sequence ID" value="RNF34385.1"/>
    <property type="molecule type" value="Genomic_DNA"/>
</dbReference>
<dbReference type="InterPro" id="IPR016169">
    <property type="entry name" value="FAD-bd_PCMH_sub2"/>
</dbReference>
<proteinExistence type="predicted"/>
<gene>
    <name evidence="2" type="ORF">A7A09_010830</name>
</gene>
<dbReference type="Proteomes" id="UP000238137">
    <property type="component" value="Unassembled WGS sequence"/>
</dbReference>
<dbReference type="InterPro" id="IPR036318">
    <property type="entry name" value="FAD-bd_PCMH-like_sf"/>
</dbReference>
<dbReference type="AlphaFoldDB" id="A0A3R7NBT2"/>